<evidence type="ECO:0000259" key="2">
    <source>
        <dbReference type="Pfam" id="PF00823"/>
    </source>
</evidence>
<evidence type="ECO:0000313" key="4">
    <source>
        <dbReference type="EMBL" id="OSC37516.1"/>
    </source>
</evidence>
<gene>
    <name evidence="4" type="ORF">B8W66_21355</name>
</gene>
<dbReference type="Gene3D" id="1.20.1260.20">
    <property type="entry name" value="PPE superfamily"/>
    <property type="match status" value="1"/>
</dbReference>
<evidence type="ECO:0008006" key="6">
    <source>
        <dbReference type="Google" id="ProtNLM"/>
    </source>
</evidence>
<dbReference type="SUPFAM" id="SSF140459">
    <property type="entry name" value="PE/PPE dimer-like"/>
    <property type="match status" value="1"/>
</dbReference>
<dbReference type="OrthoDB" id="4568361at2"/>
<reference evidence="4 5" key="1">
    <citation type="submission" date="2017-04" db="EMBL/GenBank/DDBJ databases">
        <title>The new phylogeny of genus Mycobacterium.</title>
        <authorList>
            <person name="Tortoli E."/>
            <person name="Trovato A."/>
            <person name="Cirillo D.M."/>
        </authorList>
    </citation>
    <scope>NUCLEOTIDE SEQUENCE [LARGE SCALE GENOMIC DNA]</scope>
    <source>
        <strain evidence="4 5">TBL 1200985</strain>
    </source>
</reference>
<dbReference type="InterPro" id="IPR038332">
    <property type="entry name" value="PPE_sf"/>
</dbReference>
<dbReference type="Pfam" id="PF08237">
    <property type="entry name" value="PE-PPE"/>
    <property type="match status" value="1"/>
</dbReference>
<dbReference type="AlphaFoldDB" id="A0A1X2LPM5"/>
<dbReference type="Proteomes" id="UP000193247">
    <property type="component" value="Unassembled WGS sequence"/>
</dbReference>
<keyword evidence="5" id="KW-1185">Reference proteome</keyword>
<dbReference type="InterPro" id="IPR000030">
    <property type="entry name" value="PPE_dom"/>
</dbReference>
<evidence type="ECO:0000259" key="3">
    <source>
        <dbReference type="Pfam" id="PF08237"/>
    </source>
</evidence>
<evidence type="ECO:0000256" key="1">
    <source>
        <dbReference type="ARBA" id="ARBA00010652"/>
    </source>
</evidence>
<evidence type="ECO:0000313" key="5">
    <source>
        <dbReference type="Proteomes" id="UP000193247"/>
    </source>
</evidence>
<name>A0A1X2LPM5_9MYCO</name>
<dbReference type="PANTHER" id="PTHR46766">
    <property type="entry name" value="GLUTAMINE-RICH PROTEIN 2"/>
    <property type="match status" value="1"/>
</dbReference>
<accession>A0A1X2LPM5</accession>
<proteinExistence type="inferred from homology"/>
<dbReference type="EMBL" id="NCXP01000043">
    <property type="protein sequence ID" value="OSC37516.1"/>
    <property type="molecule type" value="Genomic_DNA"/>
</dbReference>
<dbReference type="InterPro" id="IPR002989">
    <property type="entry name" value="Mycobac_pentapep"/>
</dbReference>
<protein>
    <recommendedName>
        <fullName evidence="6">PPE family protein</fullName>
    </recommendedName>
</protein>
<dbReference type="Pfam" id="PF00823">
    <property type="entry name" value="PPE"/>
    <property type="match status" value="1"/>
</dbReference>
<dbReference type="PANTHER" id="PTHR46766:SF1">
    <property type="entry name" value="GLUTAMINE-RICH PROTEIN 2"/>
    <property type="match status" value="1"/>
</dbReference>
<dbReference type="STRING" id="1430326.B8W66_21355"/>
<dbReference type="FunFam" id="1.20.1260.20:FF:000001">
    <property type="entry name" value="PPE family protein PPE41"/>
    <property type="match status" value="1"/>
</dbReference>
<comment type="similarity">
    <text evidence="1">Belongs to the mycobacterial PPE family.</text>
</comment>
<feature type="domain" description="PPE" evidence="2">
    <location>
        <begin position="3"/>
        <end position="166"/>
    </location>
</feature>
<dbReference type="RefSeq" id="WP_085327254.1">
    <property type="nucleotide sequence ID" value="NZ_NCXP01000043.1"/>
</dbReference>
<feature type="domain" description="PE-PPE" evidence="3">
    <location>
        <begin position="325"/>
        <end position="550"/>
    </location>
</feature>
<dbReference type="GO" id="GO:0052572">
    <property type="term" value="P:response to host immune response"/>
    <property type="evidence" value="ECO:0007669"/>
    <property type="project" value="TreeGrafter"/>
</dbReference>
<dbReference type="InterPro" id="IPR013228">
    <property type="entry name" value="PE-PPE_C"/>
</dbReference>
<comment type="caution">
    <text evidence="4">The sequence shown here is derived from an EMBL/GenBank/DDBJ whole genome shotgun (WGS) entry which is preliminary data.</text>
</comment>
<organism evidence="4 5">
    <name type="scientific">Mycobacterium decipiens</name>
    <dbReference type="NCBI Taxonomy" id="1430326"/>
    <lineage>
        <taxon>Bacteria</taxon>
        <taxon>Bacillati</taxon>
        <taxon>Actinomycetota</taxon>
        <taxon>Actinomycetes</taxon>
        <taxon>Mycobacteriales</taxon>
        <taxon>Mycobacteriaceae</taxon>
        <taxon>Mycobacterium</taxon>
    </lineage>
</organism>
<dbReference type="Pfam" id="PF01469">
    <property type="entry name" value="Pentapeptide_2"/>
    <property type="match status" value="1"/>
</dbReference>
<sequence length="605" mass="62830">MSFAVLPPEVNSARMFAGAGLGPMLAAATAWDGLAEELHTAASSFASVTAGLAGGAWQGPASVAMTRAADPYLGWLSTAASQAERAAGQARGAASAFEAALAATIPPALVAANRTVLATLVAANLLGQNAPAIAAAEAEYEQIWAQDVVAMWGYHTWASALATQLTPWQQSLTSLAGQLASAYTGAGLPTNVGILNIGAFNLGNENTGNYNIGFENTGNGNVGIGNTGNNNIGFLNVGSGNIGIGNTGFGMLGIGKPGDGNIGGIITANDLLAITNLYANLILADPESTLGQAATALILGGTSFSPLPEPEYIAEVEPLYLPGFPGFTPQFLVTPSKLFPFTGLDSLTFDTSVGLGAANLHAAIMTQYQAGYDTVVFATSQSATVATLVMRQLMSLPADMRPGPDDLFFTLTGNPNRPDGGFLSRFAGQYIKEIGFTFFGATPADAYPTTDYAIQYDAAADFPLYPLNFFATANAIAGFLLLHPLYTDLTPAQLAAGVVQPVSPQSLTTYILIPSEDLPLLYPLRAIPVLGDPLADLIQPNLRVLVELGYERTAYQDVPRPFGLFPDVDWATVAADLQQGAVQGVNDALAELGWPPPIPALPRFP</sequence>